<feature type="transmembrane region" description="Helical" evidence="10">
    <location>
        <begin position="162"/>
        <end position="185"/>
    </location>
</feature>
<name>A0A9P6N0R2_9FUNG</name>
<comment type="subcellular location">
    <subcellularLocation>
        <location evidence="1">Membrane</location>
        <topology evidence="1">Multi-pass membrane protein</topology>
    </subcellularLocation>
</comment>
<dbReference type="GO" id="GO:0030322">
    <property type="term" value="P:stabilization of membrane potential"/>
    <property type="evidence" value="ECO:0007669"/>
    <property type="project" value="TreeGrafter"/>
</dbReference>
<protein>
    <recommendedName>
        <fullName evidence="11">Potassium channel domain-containing protein</fullName>
    </recommendedName>
</protein>
<feature type="compositionally biased region" description="Polar residues" evidence="9">
    <location>
        <begin position="698"/>
        <end position="721"/>
    </location>
</feature>
<evidence type="ECO:0000259" key="11">
    <source>
        <dbReference type="Pfam" id="PF07885"/>
    </source>
</evidence>
<feature type="compositionally biased region" description="Basic and acidic residues" evidence="9">
    <location>
        <begin position="207"/>
        <end position="224"/>
    </location>
</feature>
<feature type="region of interest" description="Disordered" evidence="9">
    <location>
        <begin position="568"/>
        <end position="587"/>
    </location>
</feature>
<evidence type="ECO:0000256" key="8">
    <source>
        <dbReference type="RuleBase" id="RU003857"/>
    </source>
</evidence>
<evidence type="ECO:0000256" key="4">
    <source>
        <dbReference type="ARBA" id="ARBA00022989"/>
    </source>
</evidence>
<evidence type="ECO:0000313" key="12">
    <source>
        <dbReference type="EMBL" id="KAG0019585.1"/>
    </source>
</evidence>
<feature type="compositionally biased region" description="Polar residues" evidence="9">
    <location>
        <begin position="1006"/>
        <end position="1015"/>
    </location>
</feature>
<evidence type="ECO:0000256" key="7">
    <source>
        <dbReference type="ARBA" id="ARBA00023303"/>
    </source>
</evidence>
<dbReference type="GO" id="GO:0005886">
    <property type="term" value="C:plasma membrane"/>
    <property type="evidence" value="ECO:0007669"/>
    <property type="project" value="TreeGrafter"/>
</dbReference>
<gene>
    <name evidence="12" type="ORF">BGZ80_005583</name>
</gene>
<dbReference type="Pfam" id="PF07885">
    <property type="entry name" value="Ion_trans_2"/>
    <property type="match status" value="2"/>
</dbReference>
<sequence>MVAVALIMAVICNLCVLSRFLERNIWHSVVLSLITATLQDVLSVGAIVPFCLMYRPSAGYYYLEGFWTMIASMIFSLTATAIMSIDFHCTPNFRLQGSGVTHKQRMLIAQAMALCFYLAFGALVMIWIEHWTFLDALFFGMITITTIGFGDTTAKTSGGRVFVVFYGAGGIILFAMAVNAIRYVILEDLHRQFAIRAKERKAKKDARKRERKEQRLIEQEQQRQHLRETLERMSSLENQSETNTVNGTGHLLHFPILHNLTLQRGSTILSLFSRSTSDSPESKSQDHSVPSSANELFAGVGGAKNEPKLLETLQRGTCENRKDVLCTATSGVDGMTDRPIEGNACLGTPRDSASEKDAKSLHSNEDIAVKGHKLSLVWLQFRRLCGLKTASPIEIAAPCQTLKEQREADRKLAYQESMEEYSRRLRLSFIMFMSFWLIGAGIFQVIESWSYGEAMYFCFVAFSSIGYGDVVPHTLAGRSIFLVYCLVGVGALTSLASLISEVISKTMRRHVVETQIRRNERFLRLGVLQRRASDTDLEQGYVVGGEEVAENEFSRDDGSRQQRAQNIHGIVSQDVPVGGDEGDTPSDQRACRGSLQNLVEVTRDFDSLLQKILGRDYQKTEGSLSSTSASAYDASHAKEQSIYDYLEKEEDEDSAYLPSISRDVTSTSTIQRQTINALGPLGRFRNIKPEGTYHGDSSPPSESRFNITAWPSSTPSSNSNIAADKLKPRPPGANSQLFAPSPERHRQQSQQRFDYPPRPSSAQGTSPSHYRSNDGSVTISAAHWQKLIECSATFRTLTDTCEETLKRFLAWEANEKKKSQRRRKSKNRRKRLMQDRKRRFFEFGGSFGAIDDGIEDEEELEEELDEWDEEGSIEEYDGANDETLDRHRQLIANALLGTERPTDYHQSGHSSRARRPSITTRPSYQARMGLIQKSNVRHIPIDVSTDDSSATVVPALADEHTQTNRQVHRRPHEKERAGPRGRSLGKIRARSRGRSTSRNREEVAASCSQNEQPTGRSRSTDSYTRSTSNPQ</sequence>
<feature type="transmembrane region" description="Helical" evidence="10">
    <location>
        <begin position="480"/>
        <end position="499"/>
    </location>
</feature>
<feature type="transmembrane region" description="Helical" evidence="10">
    <location>
        <begin position="66"/>
        <end position="87"/>
    </location>
</feature>
<evidence type="ECO:0000256" key="3">
    <source>
        <dbReference type="ARBA" id="ARBA00022692"/>
    </source>
</evidence>
<dbReference type="Gene3D" id="1.10.287.70">
    <property type="match status" value="2"/>
</dbReference>
<feature type="domain" description="Potassium channel" evidence="11">
    <location>
        <begin position="113"/>
        <end position="182"/>
    </location>
</feature>
<reference evidence="12" key="1">
    <citation type="journal article" date="2020" name="Fungal Divers.">
        <title>Resolving the Mortierellaceae phylogeny through synthesis of multi-gene phylogenetics and phylogenomics.</title>
        <authorList>
            <person name="Vandepol N."/>
            <person name="Liber J."/>
            <person name="Desiro A."/>
            <person name="Na H."/>
            <person name="Kennedy M."/>
            <person name="Barry K."/>
            <person name="Grigoriev I.V."/>
            <person name="Miller A.N."/>
            <person name="O'Donnell K."/>
            <person name="Stajich J.E."/>
            <person name="Bonito G."/>
        </authorList>
    </citation>
    <scope>NUCLEOTIDE SEQUENCE</scope>
    <source>
        <strain evidence="12">NRRL 2769</strain>
    </source>
</reference>
<dbReference type="GO" id="GO:0015271">
    <property type="term" value="F:outward rectifier potassium channel activity"/>
    <property type="evidence" value="ECO:0007669"/>
    <property type="project" value="TreeGrafter"/>
</dbReference>
<feature type="region of interest" description="Disordered" evidence="9">
    <location>
        <begin position="273"/>
        <end position="295"/>
    </location>
</feature>
<keyword evidence="4 10" id="KW-1133">Transmembrane helix</keyword>
<feature type="region of interest" description="Disordered" evidence="9">
    <location>
        <begin position="959"/>
        <end position="1031"/>
    </location>
</feature>
<organism evidence="12 13">
    <name type="scientific">Entomortierella chlamydospora</name>
    <dbReference type="NCBI Taxonomy" id="101097"/>
    <lineage>
        <taxon>Eukaryota</taxon>
        <taxon>Fungi</taxon>
        <taxon>Fungi incertae sedis</taxon>
        <taxon>Mucoromycota</taxon>
        <taxon>Mortierellomycotina</taxon>
        <taxon>Mortierellomycetes</taxon>
        <taxon>Mortierellales</taxon>
        <taxon>Mortierellaceae</taxon>
        <taxon>Entomortierella</taxon>
    </lineage>
</organism>
<evidence type="ECO:0000256" key="6">
    <source>
        <dbReference type="ARBA" id="ARBA00023136"/>
    </source>
</evidence>
<accession>A0A9P6N0R2</accession>
<dbReference type="GO" id="GO:0022841">
    <property type="term" value="F:potassium ion leak channel activity"/>
    <property type="evidence" value="ECO:0007669"/>
    <property type="project" value="TreeGrafter"/>
</dbReference>
<feature type="transmembrane region" description="Helical" evidence="10">
    <location>
        <begin position="425"/>
        <end position="443"/>
    </location>
</feature>
<feature type="compositionally biased region" description="Polar residues" evidence="9">
    <location>
        <begin position="760"/>
        <end position="774"/>
    </location>
</feature>
<feature type="transmembrane region" description="Helical" evidence="10">
    <location>
        <begin position="33"/>
        <end position="54"/>
    </location>
</feature>
<evidence type="ECO:0000313" key="13">
    <source>
        <dbReference type="Proteomes" id="UP000703661"/>
    </source>
</evidence>
<keyword evidence="3 8" id="KW-0812">Transmembrane</keyword>
<dbReference type="Proteomes" id="UP000703661">
    <property type="component" value="Unassembled WGS sequence"/>
</dbReference>
<dbReference type="PANTHER" id="PTHR11003:SF291">
    <property type="entry name" value="IP11374P"/>
    <property type="match status" value="1"/>
</dbReference>
<evidence type="ECO:0000256" key="5">
    <source>
        <dbReference type="ARBA" id="ARBA00023065"/>
    </source>
</evidence>
<feature type="region of interest" description="Disordered" evidence="9">
    <location>
        <begin position="897"/>
        <end position="924"/>
    </location>
</feature>
<proteinExistence type="inferred from homology"/>
<evidence type="ECO:0000256" key="9">
    <source>
        <dbReference type="SAM" id="MobiDB-lite"/>
    </source>
</evidence>
<keyword evidence="13" id="KW-1185">Reference proteome</keyword>
<feature type="region of interest" description="Disordered" evidence="9">
    <location>
        <begin position="681"/>
        <end position="774"/>
    </location>
</feature>
<keyword evidence="5 8" id="KW-0406">Ion transport</keyword>
<dbReference type="PRINTS" id="PR01333">
    <property type="entry name" value="2POREKCHANEL"/>
</dbReference>
<keyword evidence="7 8" id="KW-0407">Ion channel</keyword>
<feature type="compositionally biased region" description="Basic residues" evidence="9">
    <location>
        <begin position="983"/>
        <end position="997"/>
    </location>
</feature>
<feature type="domain" description="Potassium channel" evidence="11">
    <location>
        <begin position="432"/>
        <end position="504"/>
    </location>
</feature>
<evidence type="ECO:0000256" key="1">
    <source>
        <dbReference type="ARBA" id="ARBA00004141"/>
    </source>
</evidence>
<keyword evidence="6 10" id="KW-0472">Membrane</keyword>
<dbReference type="InterPro" id="IPR003280">
    <property type="entry name" value="2pore_dom_K_chnl"/>
</dbReference>
<evidence type="ECO:0000256" key="2">
    <source>
        <dbReference type="ARBA" id="ARBA00022448"/>
    </source>
</evidence>
<comment type="caution">
    <text evidence="12">The sequence shown here is derived from an EMBL/GenBank/DDBJ whole genome shotgun (WGS) entry which is preliminary data.</text>
</comment>
<dbReference type="AlphaFoldDB" id="A0A9P6N0R2"/>
<evidence type="ECO:0000256" key="10">
    <source>
        <dbReference type="SAM" id="Phobius"/>
    </source>
</evidence>
<feature type="compositionally biased region" description="Low complexity" evidence="9">
    <location>
        <begin position="1016"/>
        <end position="1031"/>
    </location>
</feature>
<keyword evidence="2 8" id="KW-0813">Transport</keyword>
<dbReference type="InterPro" id="IPR013099">
    <property type="entry name" value="K_chnl_dom"/>
</dbReference>
<feature type="transmembrane region" description="Helical" evidence="10">
    <location>
        <begin position="107"/>
        <end position="128"/>
    </location>
</feature>
<comment type="similarity">
    <text evidence="8">Belongs to the two pore domain potassium channel (TC 1.A.1.8) family.</text>
</comment>
<dbReference type="PANTHER" id="PTHR11003">
    <property type="entry name" value="POTASSIUM CHANNEL, SUBFAMILY K"/>
    <property type="match status" value="1"/>
</dbReference>
<feature type="transmembrane region" description="Helical" evidence="10">
    <location>
        <begin position="449"/>
        <end position="468"/>
    </location>
</feature>
<feature type="region of interest" description="Disordered" evidence="9">
    <location>
        <begin position="200"/>
        <end position="224"/>
    </location>
</feature>
<dbReference type="EMBL" id="JAAAID010000275">
    <property type="protein sequence ID" value="KAG0019585.1"/>
    <property type="molecule type" value="Genomic_DNA"/>
</dbReference>
<dbReference type="SUPFAM" id="SSF81324">
    <property type="entry name" value="Voltage-gated potassium channels"/>
    <property type="match status" value="2"/>
</dbReference>